<evidence type="ECO:0000256" key="1">
    <source>
        <dbReference type="SAM" id="Phobius"/>
    </source>
</evidence>
<dbReference type="RefSeq" id="WP_263050115.1">
    <property type="nucleotide sequence ID" value="NZ_CP106735.1"/>
</dbReference>
<keyword evidence="4" id="KW-1185">Reference proteome</keyword>
<feature type="chain" id="PRO_5047154963" description="DUF3999 domain-containing protein" evidence="2">
    <location>
        <begin position="22"/>
        <end position="411"/>
    </location>
</feature>
<keyword evidence="1" id="KW-0812">Transmembrane</keyword>
<sequence length="411" mass="47052">MMKRKNSWLLGVLLISTSVFGQEFAYEASLLQVRDAGYYQVMLSPELLGQAKPNLSDVRIYDKAGVEQPYLLRREQEVSTKSLFRAYEITDKAYQQNAISHLIFSNSDKRAIDNVSIEVKNTDAKKRARLSGSDDLENWYVIRDNYLLHAMQSEEETTELKILNFPLSDYAYFKLEINDNWRLPINILKVGYYDTQQVKGATTTYDCPIIEQKDSLKTSYVRVVFDEPVYMEQLQLMASGADFYSRFTKVKTKRIGIDKKNKAYEYWTTLKSFELNSNSENKVSFSGVTVSELDIEIDNRDNAPLKVEQVKAGFLNKYVVLALKPENSYVIKLGNDHLATPDYDIAKFASQISADSPKLVHGALVDIRPKEEPKAPDFWDNKYLVWLVIAVVGFGLAYVSFKMIKEIGGKE</sequence>
<evidence type="ECO:0000256" key="2">
    <source>
        <dbReference type="SAM" id="SignalP"/>
    </source>
</evidence>
<evidence type="ECO:0008006" key="5">
    <source>
        <dbReference type="Google" id="ProtNLM"/>
    </source>
</evidence>
<evidence type="ECO:0000313" key="3">
    <source>
        <dbReference type="EMBL" id="UXX78369.1"/>
    </source>
</evidence>
<evidence type="ECO:0000313" key="4">
    <source>
        <dbReference type="Proteomes" id="UP001062165"/>
    </source>
</evidence>
<reference evidence="3" key="1">
    <citation type="submission" date="2022-10" db="EMBL/GenBank/DDBJ databases">
        <title>Comparative genomics and taxonomic characterization of three novel marine species of genus Reichenbachiella exhibiting antioxidant and polysaccharide degradation activities.</title>
        <authorList>
            <person name="Muhammad N."/>
            <person name="Lee Y.-J."/>
            <person name="Ko J."/>
            <person name="Kim S.-G."/>
        </authorList>
    </citation>
    <scope>NUCLEOTIDE SEQUENCE</scope>
    <source>
        <strain evidence="3">Wsw4-B4</strain>
    </source>
</reference>
<dbReference type="EMBL" id="CP106735">
    <property type="protein sequence ID" value="UXX78369.1"/>
    <property type="molecule type" value="Genomic_DNA"/>
</dbReference>
<feature type="transmembrane region" description="Helical" evidence="1">
    <location>
        <begin position="383"/>
        <end position="401"/>
    </location>
</feature>
<dbReference type="Proteomes" id="UP001062165">
    <property type="component" value="Chromosome"/>
</dbReference>
<keyword evidence="2" id="KW-0732">Signal</keyword>
<protein>
    <recommendedName>
        <fullName evidence="5">DUF3999 domain-containing protein</fullName>
    </recommendedName>
</protein>
<gene>
    <name evidence="3" type="ORF">N7E81_13490</name>
</gene>
<name>A0ABY6CXC4_9BACT</name>
<accession>A0ABY6CXC4</accession>
<organism evidence="3 4">
    <name type="scientific">Reichenbachiella carrageenanivorans</name>
    <dbReference type="NCBI Taxonomy" id="2979869"/>
    <lineage>
        <taxon>Bacteria</taxon>
        <taxon>Pseudomonadati</taxon>
        <taxon>Bacteroidota</taxon>
        <taxon>Cytophagia</taxon>
        <taxon>Cytophagales</taxon>
        <taxon>Reichenbachiellaceae</taxon>
        <taxon>Reichenbachiella</taxon>
    </lineage>
</organism>
<keyword evidence="1" id="KW-0472">Membrane</keyword>
<keyword evidence="1" id="KW-1133">Transmembrane helix</keyword>
<feature type="signal peptide" evidence="2">
    <location>
        <begin position="1"/>
        <end position="21"/>
    </location>
</feature>
<proteinExistence type="predicted"/>